<organism evidence="7 8">
    <name type="scientific">Kaistia hirudinis</name>
    <dbReference type="NCBI Taxonomy" id="1293440"/>
    <lineage>
        <taxon>Bacteria</taxon>
        <taxon>Pseudomonadati</taxon>
        <taxon>Pseudomonadota</taxon>
        <taxon>Alphaproteobacteria</taxon>
        <taxon>Hyphomicrobiales</taxon>
        <taxon>Kaistiaceae</taxon>
        <taxon>Kaistia</taxon>
    </lineage>
</organism>
<keyword evidence="8" id="KW-1185">Reference proteome</keyword>
<reference evidence="7 8" key="1">
    <citation type="submission" date="2020-08" db="EMBL/GenBank/DDBJ databases">
        <title>Genomic Encyclopedia of Type Strains, Phase IV (KMG-IV): sequencing the most valuable type-strain genomes for metagenomic binning, comparative biology and taxonomic classification.</title>
        <authorList>
            <person name="Goeker M."/>
        </authorList>
    </citation>
    <scope>NUCLEOTIDE SEQUENCE [LARGE SCALE GENOMIC DNA]</scope>
    <source>
        <strain evidence="7 8">DSM 25966</strain>
    </source>
</reference>
<evidence type="ECO:0000256" key="4">
    <source>
        <dbReference type="ARBA" id="ARBA00022801"/>
    </source>
</evidence>
<dbReference type="EC" id="3.1.-.-" evidence="5"/>
<evidence type="ECO:0000256" key="1">
    <source>
        <dbReference type="ARBA" id="ARBA00022649"/>
    </source>
</evidence>
<accession>A0A840AWH0</accession>
<dbReference type="Pfam" id="PF01850">
    <property type="entry name" value="PIN"/>
    <property type="match status" value="1"/>
</dbReference>
<dbReference type="Proteomes" id="UP000553963">
    <property type="component" value="Unassembled WGS sequence"/>
</dbReference>
<keyword evidence="1 5" id="KW-1277">Toxin-antitoxin system</keyword>
<feature type="domain" description="PIN" evidence="6">
    <location>
        <begin position="5"/>
        <end position="127"/>
    </location>
</feature>
<comment type="caution">
    <text evidence="7">The sequence shown here is derived from an EMBL/GenBank/DDBJ whole genome shotgun (WGS) entry which is preliminary data.</text>
</comment>
<evidence type="ECO:0000256" key="3">
    <source>
        <dbReference type="ARBA" id="ARBA00022723"/>
    </source>
</evidence>
<dbReference type="CDD" id="cd18692">
    <property type="entry name" value="PIN_VapC-like"/>
    <property type="match status" value="1"/>
</dbReference>
<keyword evidence="5" id="KW-0460">Magnesium</keyword>
<dbReference type="GO" id="GO:0004540">
    <property type="term" value="F:RNA nuclease activity"/>
    <property type="evidence" value="ECO:0007669"/>
    <property type="project" value="InterPro"/>
</dbReference>
<dbReference type="InterPro" id="IPR022907">
    <property type="entry name" value="VapC_family"/>
</dbReference>
<keyword evidence="5" id="KW-0800">Toxin</keyword>
<dbReference type="InterPro" id="IPR029060">
    <property type="entry name" value="PIN-like_dom_sf"/>
</dbReference>
<dbReference type="EMBL" id="JACIDS010000005">
    <property type="protein sequence ID" value="MBB3933141.1"/>
    <property type="molecule type" value="Genomic_DNA"/>
</dbReference>
<evidence type="ECO:0000313" key="7">
    <source>
        <dbReference type="EMBL" id="MBB3933141.1"/>
    </source>
</evidence>
<protein>
    <recommendedName>
        <fullName evidence="5">Ribonuclease VapC</fullName>
        <shortName evidence="5">RNase VapC</shortName>
        <ecNumber evidence="5">3.1.-.-</ecNumber>
    </recommendedName>
    <alternativeName>
        <fullName evidence="5">Toxin VapC</fullName>
    </alternativeName>
</protein>
<keyword evidence="3 5" id="KW-0479">Metal-binding</keyword>
<dbReference type="Gene3D" id="3.40.50.1010">
    <property type="entry name" value="5'-nuclease"/>
    <property type="match status" value="1"/>
</dbReference>
<evidence type="ECO:0000256" key="2">
    <source>
        <dbReference type="ARBA" id="ARBA00022722"/>
    </source>
</evidence>
<dbReference type="GO" id="GO:0000287">
    <property type="term" value="F:magnesium ion binding"/>
    <property type="evidence" value="ECO:0007669"/>
    <property type="project" value="UniProtKB-UniRule"/>
</dbReference>
<evidence type="ECO:0000313" key="8">
    <source>
        <dbReference type="Proteomes" id="UP000553963"/>
    </source>
</evidence>
<dbReference type="HAMAP" id="MF_00265">
    <property type="entry name" value="VapC_Nob1"/>
    <property type="match status" value="1"/>
</dbReference>
<keyword evidence="2 5" id="KW-0540">Nuclease</keyword>
<comment type="similarity">
    <text evidence="5">Belongs to the PINc/VapC protein family.</text>
</comment>
<comment type="cofactor">
    <cofactor evidence="5">
        <name>Mg(2+)</name>
        <dbReference type="ChEBI" id="CHEBI:18420"/>
    </cofactor>
</comment>
<dbReference type="InterPro" id="IPR002716">
    <property type="entry name" value="PIN_dom"/>
</dbReference>
<dbReference type="AlphaFoldDB" id="A0A840AWH0"/>
<evidence type="ECO:0000256" key="5">
    <source>
        <dbReference type="HAMAP-Rule" id="MF_00265"/>
    </source>
</evidence>
<dbReference type="RefSeq" id="WP_183400784.1">
    <property type="nucleotide sequence ID" value="NZ_JACIDS010000005.1"/>
</dbReference>
<keyword evidence="4 5" id="KW-0378">Hydrolase</keyword>
<gene>
    <name evidence="5" type="primary">vapC</name>
    <name evidence="7" type="ORF">GGR25_004205</name>
</gene>
<name>A0A840AWH0_9HYPH</name>
<sequence length="148" mass="16560">MTTGIFVDSNILIYSLDPNEPTKRIKAANFVRLAALSHRLVTSPQTLNECYRVLTDRRKIMPRPDARRFIGSLLPSCTAPIDASTTAKGWEVQDATGFAWWDCVMLSSALKANCGLFVTEDLEHGRVIDGMRIVDLFRDEQGLEALMN</sequence>
<dbReference type="GO" id="GO:0090729">
    <property type="term" value="F:toxin activity"/>
    <property type="evidence" value="ECO:0007669"/>
    <property type="project" value="UniProtKB-KW"/>
</dbReference>
<proteinExistence type="inferred from homology"/>
<comment type="function">
    <text evidence="5">Toxic component of a toxin-antitoxin (TA) system. An RNase.</text>
</comment>
<dbReference type="GO" id="GO:0016787">
    <property type="term" value="F:hydrolase activity"/>
    <property type="evidence" value="ECO:0007669"/>
    <property type="project" value="UniProtKB-KW"/>
</dbReference>
<evidence type="ECO:0000259" key="6">
    <source>
        <dbReference type="Pfam" id="PF01850"/>
    </source>
</evidence>
<feature type="binding site" evidence="5">
    <location>
        <position position="8"/>
    </location>
    <ligand>
        <name>Mg(2+)</name>
        <dbReference type="ChEBI" id="CHEBI:18420"/>
    </ligand>
</feature>
<feature type="binding site" evidence="5">
    <location>
        <position position="102"/>
    </location>
    <ligand>
        <name>Mg(2+)</name>
        <dbReference type="ChEBI" id="CHEBI:18420"/>
    </ligand>
</feature>
<dbReference type="SUPFAM" id="SSF88723">
    <property type="entry name" value="PIN domain-like"/>
    <property type="match status" value="1"/>
</dbReference>